<evidence type="ECO:0000259" key="2">
    <source>
        <dbReference type="Pfam" id="PF12158"/>
    </source>
</evidence>
<feature type="domain" description="DUF3592" evidence="2">
    <location>
        <begin position="49"/>
        <end position="115"/>
    </location>
</feature>
<reference evidence="3 4" key="1">
    <citation type="submission" date="2016-11" db="EMBL/GenBank/DDBJ databases">
        <authorList>
            <person name="Jaros S."/>
            <person name="Januszkiewicz K."/>
            <person name="Wedrychowicz H."/>
        </authorList>
    </citation>
    <scope>NUCLEOTIDE SEQUENCE [LARGE SCALE GENOMIC DNA]</scope>
    <source>
        <strain evidence="3 4">Y1</strain>
    </source>
</reference>
<name>A0A1M7LM09_RUMFL</name>
<gene>
    <name evidence="3" type="ORF">SAMN04487860_11433</name>
</gene>
<evidence type="ECO:0000313" key="3">
    <source>
        <dbReference type="EMBL" id="SHM79254.1"/>
    </source>
</evidence>
<keyword evidence="1" id="KW-0812">Transmembrane</keyword>
<sequence>MKNISKEMKNNFFGLGLFLLIGIVFITLGAYLFISRAYTKSECDTEVNAVVVDMVSLKTPGLHKRITYSPVLEYEYNGKTYKYTSNTGTKPAKYKRGLRIKILIDSHSPEVVYLPTDDFDYILFILMILGGAVFAVIGICGFVYIYRRRE</sequence>
<dbReference type="Pfam" id="PF12158">
    <property type="entry name" value="DUF3592"/>
    <property type="match status" value="1"/>
</dbReference>
<dbReference type="InterPro" id="IPR021994">
    <property type="entry name" value="DUF3592"/>
</dbReference>
<dbReference type="RefSeq" id="WP_072951973.1">
    <property type="nucleotide sequence ID" value="NZ_FRCT01000014.1"/>
</dbReference>
<protein>
    <recommendedName>
        <fullName evidence="2">DUF3592 domain-containing protein</fullName>
    </recommendedName>
</protein>
<feature type="transmembrane region" description="Helical" evidence="1">
    <location>
        <begin position="121"/>
        <end position="146"/>
    </location>
</feature>
<accession>A0A1M7LM09</accession>
<dbReference type="AlphaFoldDB" id="A0A1M7LM09"/>
<evidence type="ECO:0000256" key="1">
    <source>
        <dbReference type="SAM" id="Phobius"/>
    </source>
</evidence>
<feature type="transmembrane region" description="Helical" evidence="1">
    <location>
        <begin position="12"/>
        <end position="34"/>
    </location>
</feature>
<proteinExistence type="predicted"/>
<organism evidence="3 4">
    <name type="scientific">Ruminococcus flavefaciens</name>
    <dbReference type="NCBI Taxonomy" id="1265"/>
    <lineage>
        <taxon>Bacteria</taxon>
        <taxon>Bacillati</taxon>
        <taxon>Bacillota</taxon>
        <taxon>Clostridia</taxon>
        <taxon>Eubacteriales</taxon>
        <taxon>Oscillospiraceae</taxon>
        <taxon>Ruminococcus</taxon>
    </lineage>
</organism>
<dbReference type="EMBL" id="FRCT01000014">
    <property type="protein sequence ID" value="SHM79254.1"/>
    <property type="molecule type" value="Genomic_DNA"/>
</dbReference>
<keyword evidence="1" id="KW-1133">Transmembrane helix</keyword>
<evidence type="ECO:0000313" key="4">
    <source>
        <dbReference type="Proteomes" id="UP000184394"/>
    </source>
</evidence>
<keyword evidence="1" id="KW-0472">Membrane</keyword>
<dbReference type="OrthoDB" id="1827149at2"/>
<dbReference type="Proteomes" id="UP000184394">
    <property type="component" value="Unassembled WGS sequence"/>
</dbReference>